<dbReference type="eggNOG" id="COG1865">
    <property type="taxonomic scope" value="Bacteria"/>
</dbReference>
<sequence>MAVTAQSQGAWLRWSARQCLPSSAVQAIPAALLPPGWQAGVADSGLAIGFDRPMCCLSSAVVGGGWAEPQGFANRHVGDSDRAALNTPAGLAAEFASGRGLAANHVGMLTAASMRSLRVAAVDIENERLCVFVTAGLSNARRAGDAADCDALRPGPCDPGTINLALATTLSLTSAAQVETLAMLTEAKAAALQALDIRSPVSDQVATGTGTDATAVFCAGDGEPLPYTGKHTLFGEYAARLVIDALTDAIQPDARWADGC</sequence>
<reference evidence="1 2" key="1">
    <citation type="journal article" date="2011" name="J. Bacteriol.">
        <title>Genome sequence of Salinisphaera shabanensis, a gammaproteobacterium from the harsh, variable environment of the brine-seawater interface of the Shaban Deep in the Red Sea.</title>
        <authorList>
            <person name="Antunes A."/>
            <person name="Alam I."/>
            <person name="Bajic V.B."/>
            <person name="Stingl U."/>
        </authorList>
    </citation>
    <scope>NUCLEOTIDE SEQUENCE [LARGE SCALE GENOMIC DNA]</scope>
    <source>
        <strain evidence="1 2">E1L3A</strain>
    </source>
</reference>
<keyword evidence="1" id="KW-0378">Hydrolase</keyword>
<keyword evidence="1" id="KW-0067">ATP-binding</keyword>
<gene>
    <name evidence="1" type="ORF">SSPSH_002293</name>
</gene>
<accession>U2ELJ5</accession>
<protein>
    <submittedName>
        <fullName evidence="1">Iron complex transport system ATP-binding protein</fullName>
        <ecNumber evidence="1">3.6.3.34</ecNumber>
    </submittedName>
</protein>
<dbReference type="PANTHER" id="PTHR35336">
    <property type="entry name" value="ADENOSYLCOBINAMIDE AMIDOHYDROLASE"/>
    <property type="match status" value="1"/>
</dbReference>
<dbReference type="GO" id="GO:0005524">
    <property type="term" value="F:ATP binding"/>
    <property type="evidence" value="ECO:0007669"/>
    <property type="project" value="UniProtKB-KW"/>
</dbReference>
<dbReference type="PANTHER" id="PTHR35336:SF5">
    <property type="entry name" value="ADENOSYLCOBINAMIDE AMIDOHYDROLASE"/>
    <property type="match status" value="1"/>
</dbReference>
<dbReference type="OrthoDB" id="34339at2"/>
<dbReference type="InterPro" id="IPR002808">
    <property type="entry name" value="AdoCbi_amidolase"/>
</dbReference>
<name>U2ELJ5_9GAMM</name>
<dbReference type="Pfam" id="PF01955">
    <property type="entry name" value="CbiZ"/>
    <property type="match status" value="1"/>
</dbReference>
<organism evidence="1 2">
    <name type="scientific">Salinisphaera shabanensis E1L3A</name>
    <dbReference type="NCBI Taxonomy" id="1033802"/>
    <lineage>
        <taxon>Bacteria</taxon>
        <taxon>Pseudomonadati</taxon>
        <taxon>Pseudomonadota</taxon>
        <taxon>Gammaproteobacteria</taxon>
        <taxon>Salinisphaerales</taxon>
        <taxon>Salinisphaeraceae</taxon>
        <taxon>Salinisphaera</taxon>
    </lineage>
</organism>
<dbReference type="AlphaFoldDB" id="U2ELJ5"/>
<reference evidence="1 2" key="2">
    <citation type="journal article" date="2013" name="PLoS ONE">
        <title>INDIGO - INtegrated Data Warehouse of MIcrobial GenOmes with Examples from the Red Sea Extremophiles.</title>
        <authorList>
            <person name="Alam I."/>
            <person name="Antunes A."/>
            <person name="Kamau A.A."/>
            <person name="Ba Alawi W."/>
            <person name="Kalkatawi M."/>
            <person name="Stingl U."/>
            <person name="Bajic V.B."/>
        </authorList>
    </citation>
    <scope>NUCLEOTIDE SEQUENCE [LARGE SCALE GENOMIC DNA]</scope>
    <source>
        <strain evidence="1 2">E1L3A</strain>
    </source>
</reference>
<dbReference type="Proteomes" id="UP000006242">
    <property type="component" value="Unassembled WGS sequence"/>
</dbReference>
<proteinExistence type="predicted"/>
<dbReference type="EC" id="3.6.3.34" evidence="1"/>
<evidence type="ECO:0000313" key="2">
    <source>
        <dbReference type="Proteomes" id="UP000006242"/>
    </source>
</evidence>
<dbReference type="InterPro" id="IPR052209">
    <property type="entry name" value="CbiZ"/>
</dbReference>
<dbReference type="GO" id="GO:0016787">
    <property type="term" value="F:hydrolase activity"/>
    <property type="evidence" value="ECO:0007669"/>
    <property type="project" value="UniProtKB-KW"/>
</dbReference>
<dbReference type="STRING" id="1033802.SSPSH_002293"/>
<comment type="caution">
    <text evidence="1">The sequence shown here is derived from an EMBL/GenBank/DDBJ whole genome shotgun (WGS) entry which is preliminary data.</text>
</comment>
<evidence type="ECO:0000313" key="1">
    <source>
        <dbReference type="EMBL" id="ERJ18800.1"/>
    </source>
</evidence>
<dbReference type="RefSeq" id="WP_006914486.1">
    <property type="nucleotide sequence ID" value="NZ_AFNV02000015.1"/>
</dbReference>
<keyword evidence="1" id="KW-0547">Nucleotide-binding</keyword>
<dbReference type="EMBL" id="AFNV02000015">
    <property type="protein sequence ID" value="ERJ18800.1"/>
    <property type="molecule type" value="Genomic_DNA"/>
</dbReference>
<keyword evidence="2" id="KW-1185">Reference proteome</keyword>